<dbReference type="PRINTS" id="PR00415">
    <property type="entry name" value="ACONITASE"/>
</dbReference>
<dbReference type="PaxDb" id="4577-GRMZM2G382171_P01"/>
<reference evidence="6" key="1">
    <citation type="submission" date="2015-12" db="EMBL/GenBank/DDBJ databases">
        <title>Update maize B73 reference genome by single molecule sequencing technologies.</title>
        <authorList>
            <consortium name="Maize Genome Sequencing Project"/>
            <person name="Ware D."/>
        </authorList>
    </citation>
    <scope>NUCLEOTIDE SEQUENCE</scope>
    <source>
        <tissue evidence="6">Seedling</tissue>
    </source>
</reference>
<evidence type="ECO:0000256" key="4">
    <source>
        <dbReference type="ARBA" id="ARBA00023239"/>
    </source>
</evidence>
<dbReference type="Gene3D" id="3.30.499.10">
    <property type="entry name" value="Aconitase, domain 3"/>
    <property type="match status" value="1"/>
</dbReference>
<dbReference type="InterPro" id="IPR015931">
    <property type="entry name" value="Acnase/IPM_dHydase_lsu_aba_1/3"/>
</dbReference>
<dbReference type="GO" id="GO:0016829">
    <property type="term" value="F:lyase activity"/>
    <property type="evidence" value="ECO:0007669"/>
    <property type="project" value="UniProtKB-KW"/>
</dbReference>
<gene>
    <name evidence="6" type="ORF">ZEAMMB73_Zm00001d053950</name>
</gene>
<feature type="domain" description="Aconitase/3-isopropylmalate dehydratase large subunit alpha/beta/alpha" evidence="5">
    <location>
        <begin position="125"/>
        <end position="197"/>
    </location>
</feature>
<dbReference type="PANTHER" id="PTHR43822:SF2">
    <property type="entry name" value="HOMOACONITASE, MITOCHONDRIAL"/>
    <property type="match status" value="1"/>
</dbReference>
<feature type="non-terminal residue" evidence="6">
    <location>
        <position position="235"/>
    </location>
</feature>
<keyword evidence="1" id="KW-0479">Metal-binding</keyword>
<dbReference type="SUPFAM" id="SSF53732">
    <property type="entry name" value="Aconitase iron-sulfur domain"/>
    <property type="match status" value="1"/>
</dbReference>
<proteinExistence type="predicted"/>
<keyword evidence="2" id="KW-0408">Iron</keyword>
<name>A0A1D6QTU8_MAIZE</name>
<dbReference type="EMBL" id="CM000780">
    <property type="protein sequence ID" value="AQK60838.1"/>
    <property type="molecule type" value="Genomic_DNA"/>
</dbReference>
<dbReference type="InterPro" id="IPR050067">
    <property type="entry name" value="IPM_dehydratase_rel_enz"/>
</dbReference>
<keyword evidence="3" id="KW-0411">Iron-sulfur</keyword>
<protein>
    <submittedName>
        <fullName evidence="6">3-isopropylmalate dehydratase large subunit</fullName>
    </submittedName>
</protein>
<sequence>MDEIHVLSGTDATQEGDGSLVVGGAAIVVVGRHVARRDVLAADGWMDMIDDEQLWVDGGGVVRACVKVFGERCFWFWLFIRPRGDDRSALIHSLDIFKKEFGARVWDREKLVVIPDHYIFTSDDRANRNVDILRDFCAEQNVKYFYDIKDLRQRFRSYKGVCHCRPGEVLLGTDSHTCNAGAFGQFATGIGNTDAYKLCYICSFLRIYHIIGEISVSGATYKSMEFVGSTVESLT</sequence>
<evidence type="ECO:0000256" key="3">
    <source>
        <dbReference type="ARBA" id="ARBA00023014"/>
    </source>
</evidence>
<dbReference type="GO" id="GO:0046872">
    <property type="term" value="F:metal ion binding"/>
    <property type="evidence" value="ECO:0007669"/>
    <property type="project" value="UniProtKB-KW"/>
</dbReference>
<dbReference type="AlphaFoldDB" id="A0A1D6QTU8"/>
<keyword evidence="4" id="KW-0456">Lyase</keyword>
<dbReference type="InterPro" id="IPR001030">
    <property type="entry name" value="Acoase/IPM_deHydtase_lsu_aba"/>
</dbReference>
<dbReference type="STRING" id="4577.A0A1D6QTU8"/>
<evidence type="ECO:0000256" key="1">
    <source>
        <dbReference type="ARBA" id="ARBA00022723"/>
    </source>
</evidence>
<dbReference type="Pfam" id="PF00330">
    <property type="entry name" value="Aconitase"/>
    <property type="match status" value="1"/>
</dbReference>
<evidence type="ECO:0000259" key="5">
    <source>
        <dbReference type="Pfam" id="PF00330"/>
    </source>
</evidence>
<dbReference type="PANTHER" id="PTHR43822">
    <property type="entry name" value="HOMOACONITASE, MITOCHONDRIAL-RELATED"/>
    <property type="match status" value="1"/>
</dbReference>
<dbReference type="InParanoid" id="A0A1D6QTU8"/>
<organism evidence="6">
    <name type="scientific">Zea mays</name>
    <name type="common">Maize</name>
    <dbReference type="NCBI Taxonomy" id="4577"/>
    <lineage>
        <taxon>Eukaryota</taxon>
        <taxon>Viridiplantae</taxon>
        <taxon>Streptophyta</taxon>
        <taxon>Embryophyta</taxon>
        <taxon>Tracheophyta</taxon>
        <taxon>Spermatophyta</taxon>
        <taxon>Magnoliopsida</taxon>
        <taxon>Liliopsida</taxon>
        <taxon>Poales</taxon>
        <taxon>Poaceae</taxon>
        <taxon>PACMAD clade</taxon>
        <taxon>Panicoideae</taxon>
        <taxon>Andropogonodae</taxon>
        <taxon>Andropogoneae</taxon>
        <taxon>Tripsacinae</taxon>
        <taxon>Zea</taxon>
    </lineage>
</organism>
<evidence type="ECO:0000256" key="2">
    <source>
        <dbReference type="ARBA" id="ARBA00023004"/>
    </source>
</evidence>
<dbReference type="GO" id="GO:0051536">
    <property type="term" value="F:iron-sulfur cluster binding"/>
    <property type="evidence" value="ECO:0007669"/>
    <property type="project" value="UniProtKB-KW"/>
</dbReference>
<dbReference type="GO" id="GO:0043436">
    <property type="term" value="P:oxoacid metabolic process"/>
    <property type="evidence" value="ECO:0007669"/>
    <property type="project" value="UniProtKB-ARBA"/>
</dbReference>
<dbReference type="eggNOG" id="KOG0454">
    <property type="taxonomic scope" value="Eukaryota"/>
</dbReference>
<evidence type="ECO:0000313" key="6">
    <source>
        <dbReference type="EMBL" id="AQK60838.1"/>
    </source>
</evidence>
<accession>A0A1D6QTU8</accession>
<dbReference type="InterPro" id="IPR036008">
    <property type="entry name" value="Aconitase_4Fe-4S_dom"/>
</dbReference>
<dbReference type="SMR" id="A0A1D6QTU8"/>